<proteinExistence type="predicted"/>
<dbReference type="Proteomes" id="UP000314294">
    <property type="component" value="Unassembled WGS sequence"/>
</dbReference>
<keyword evidence="3" id="KW-1185">Reference proteome</keyword>
<organism evidence="2 3">
    <name type="scientific">Liparis tanakae</name>
    <name type="common">Tanaka's snailfish</name>
    <dbReference type="NCBI Taxonomy" id="230148"/>
    <lineage>
        <taxon>Eukaryota</taxon>
        <taxon>Metazoa</taxon>
        <taxon>Chordata</taxon>
        <taxon>Craniata</taxon>
        <taxon>Vertebrata</taxon>
        <taxon>Euteleostomi</taxon>
        <taxon>Actinopterygii</taxon>
        <taxon>Neopterygii</taxon>
        <taxon>Teleostei</taxon>
        <taxon>Neoteleostei</taxon>
        <taxon>Acanthomorphata</taxon>
        <taxon>Eupercaria</taxon>
        <taxon>Perciformes</taxon>
        <taxon>Cottioidei</taxon>
        <taxon>Cottales</taxon>
        <taxon>Liparidae</taxon>
        <taxon>Liparis</taxon>
    </lineage>
</organism>
<evidence type="ECO:0000256" key="1">
    <source>
        <dbReference type="SAM" id="MobiDB-lite"/>
    </source>
</evidence>
<accession>A0A4Z2EKZ0</accession>
<reference evidence="2 3" key="1">
    <citation type="submission" date="2019-03" db="EMBL/GenBank/DDBJ databases">
        <title>First draft genome of Liparis tanakae, snailfish: a comprehensive survey of snailfish specific genes.</title>
        <authorList>
            <person name="Kim W."/>
            <person name="Song I."/>
            <person name="Jeong J.-H."/>
            <person name="Kim D."/>
            <person name="Kim S."/>
            <person name="Ryu S."/>
            <person name="Song J.Y."/>
            <person name="Lee S.K."/>
        </authorList>
    </citation>
    <scope>NUCLEOTIDE SEQUENCE [LARGE SCALE GENOMIC DNA]</scope>
    <source>
        <tissue evidence="2">Muscle</tissue>
    </source>
</reference>
<dbReference type="EMBL" id="SRLO01005686">
    <property type="protein sequence ID" value="TNN29415.1"/>
    <property type="molecule type" value="Genomic_DNA"/>
</dbReference>
<feature type="compositionally biased region" description="Basic and acidic residues" evidence="1">
    <location>
        <begin position="55"/>
        <end position="65"/>
    </location>
</feature>
<sequence>MRWACRFLSLRYQMPQSLHGKMSSERRQNTQRERDESDGQKHDLDPADTPGTGTGRDERLNEARDVAASSPAVAKMAAMPACCGRSWISDSSAGEYTDSSFAAGAF</sequence>
<dbReference type="AlphaFoldDB" id="A0A4Z2EKZ0"/>
<evidence type="ECO:0000313" key="3">
    <source>
        <dbReference type="Proteomes" id="UP000314294"/>
    </source>
</evidence>
<feature type="region of interest" description="Disordered" evidence="1">
    <location>
        <begin position="16"/>
        <end position="71"/>
    </location>
</feature>
<name>A0A4Z2EKZ0_9TELE</name>
<gene>
    <name evidence="2" type="ORF">EYF80_060437</name>
</gene>
<feature type="compositionally biased region" description="Basic and acidic residues" evidence="1">
    <location>
        <begin position="22"/>
        <end position="45"/>
    </location>
</feature>
<protein>
    <submittedName>
        <fullName evidence="2">Uncharacterized protein</fullName>
    </submittedName>
</protein>
<comment type="caution">
    <text evidence="2">The sequence shown here is derived from an EMBL/GenBank/DDBJ whole genome shotgun (WGS) entry which is preliminary data.</text>
</comment>
<evidence type="ECO:0000313" key="2">
    <source>
        <dbReference type="EMBL" id="TNN29415.1"/>
    </source>
</evidence>